<comment type="subcellular location">
    <subcellularLocation>
        <location evidence="1">Membrane</location>
        <topology evidence="1">Multi-pass membrane protein</topology>
    </subcellularLocation>
</comment>
<dbReference type="GO" id="GO:0006820">
    <property type="term" value="P:monoatomic anion transport"/>
    <property type="evidence" value="ECO:0007669"/>
    <property type="project" value="TreeGrafter"/>
</dbReference>
<feature type="transmembrane region" description="Helical" evidence="7">
    <location>
        <begin position="38"/>
        <end position="61"/>
    </location>
</feature>
<feature type="transmembrane region" description="Helical" evidence="7">
    <location>
        <begin position="118"/>
        <end position="140"/>
    </location>
</feature>
<dbReference type="InterPro" id="IPR011701">
    <property type="entry name" value="MFS"/>
</dbReference>
<protein>
    <recommendedName>
        <fullName evidence="8">Major facilitator superfamily (MFS) profile domain-containing protein</fullName>
    </recommendedName>
</protein>
<evidence type="ECO:0000256" key="6">
    <source>
        <dbReference type="ARBA" id="ARBA00023136"/>
    </source>
</evidence>
<feature type="transmembrane region" description="Helical" evidence="7">
    <location>
        <begin position="270"/>
        <end position="294"/>
    </location>
</feature>
<reference evidence="10" key="1">
    <citation type="submission" date="2010-06" db="EMBL/GenBank/DDBJ databases">
        <authorList>
            <person name="Jiang H."/>
            <person name="Abraham K."/>
            <person name="Ali S."/>
            <person name="Alsbrooks S.L."/>
            <person name="Anim B.N."/>
            <person name="Anosike U.S."/>
            <person name="Attaway T."/>
            <person name="Bandaranaike D.P."/>
            <person name="Battles P.K."/>
            <person name="Bell S.N."/>
            <person name="Bell A.V."/>
            <person name="Beltran B."/>
            <person name="Bickham C."/>
            <person name="Bustamante Y."/>
            <person name="Caleb T."/>
            <person name="Canada A."/>
            <person name="Cardenas V."/>
            <person name="Carter K."/>
            <person name="Chacko J."/>
            <person name="Chandrabose M.N."/>
            <person name="Chavez D."/>
            <person name="Chavez A."/>
            <person name="Chen L."/>
            <person name="Chu H.-S."/>
            <person name="Claassen K.J."/>
            <person name="Cockrell R."/>
            <person name="Collins M."/>
            <person name="Cooper J.A."/>
            <person name="Cree A."/>
            <person name="Curry S.M."/>
            <person name="Da Y."/>
            <person name="Dao M.D."/>
            <person name="Das B."/>
            <person name="Davila M.-L."/>
            <person name="Davy-Carroll L."/>
            <person name="Denson S."/>
            <person name="Dinh H."/>
            <person name="Ebong V.E."/>
            <person name="Edwards J.R."/>
            <person name="Egan A."/>
            <person name="El-Daye J."/>
            <person name="Escobedo L."/>
            <person name="Fernandez S."/>
            <person name="Fernando P.R."/>
            <person name="Flagg N."/>
            <person name="Forbes L.D."/>
            <person name="Fowler R.G."/>
            <person name="Fu Q."/>
            <person name="Gabisi R.A."/>
            <person name="Ganer J."/>
            <person name="Garbino Pronczuk A."/>
            <person name="Garcia R.M."/>
            <person name="Garner T."/>
            <person name="Garrett T.E."/>
            <person name="Gonzalez D.A."/>
            <person name="Hamid H."/>
            <person name="Hawkins E.S."/>
            <person name="Hirani K."/>
            <person name="Hogues M.E."/>
            <person name="Hollins B."/>
            <person name="Hsiao C.-H."/>
            <person name="Jabil R."/>
            <person name="James M.L."/>
            <person name="Jhangiani S.N."/>
            <person name="Johnson B."/>
            <person name="Johnson Q."/>
            <person name="Joshi V."/>
            <person name="Kalu J.B."/>
            <person name="Kam C."/>
            <person name="Kashfia A."/>
            <person name="Keebler J."/>
            <person name="Kisamo H."/>
            <person name="Kovar C.L."/>
            <person name="Lago L.A."/>
            <person name="Lai C.-Y."/>
            <person name="Laidlaw J."/>
            <person name="Lara F."/>
            <person name="Le T.-K."/>
            <person name="Lee S.L."/>
            <person name="Legall F.H."/>
            <person name="Lemon S.J."/>
            <person name="Lewis L.R."/>
            <person name="Li B."/>
            <person name="Liu Y."/>
            <person name="Liu Y.-S."/>
            <person name="Lopez J."/>
            <person name="Lozado R.J."/>
            <person name="Lu J."/>
            <person name="Madu R.C."/>
            <person name="Maheshwari M."/>
            <person name="Maheshwari R."/>
            <person name="Malloy K."/>
            <person name="Martinez E."/>
            <person name="Mathew T."/>
            <person name="Mercado I.C."/>
            <person name="Mercado C."/>
            <person name="Meyer B."/>
            <person name="Montgomery K."/>
            <person name="Morgan M.B."/>
            <person name="Munidasa M."/>
            <person name="Nazareth L.V."/>
            <person name="Nelson J."/>
            <person name="Ng B.M."/>
            <person name="Nguyen N.B."/>
            <person name="Nguyen P.Q."/>
            <person name="Nguyen T."/>
            <person name="Obregon M."/>
            <person name="Okwuonu G.O."/>
            <person name="Onwere C.G."/>
            <person name="Orozco G."/>
            <person name="Parra A."/>
            <person name="Patel S."/>
            <person name="Patil S."/>
            <person name="Perez A."/>
            <person name="Perez Y."/>
            <person name="Pham C."/>
            <person name="Primus E.L."/>
            <person name="Pu L.-L."/>
            <person name="Puazo M."/>
            <person name="Qin X."/>
            <person name="Quiroz J.B."/>
            <person name="Reese J."/>
            <person name="Richards S."/>
            <person name="Rives C.M."/>
            <person name="Robberts R."/>
            <person name="Ruiz S.J."/>
            <person name="Ruiz M.J."/>
            <person name="Santibanez J."/>
            <person name="Schneider B.W."/>
            <person name="Sisson I."/>
            <person name="Smith M."/>
            <person name="Sodergren E."/>
            <person name="Song X.-Z."/>
            <person name="Song B.B."/>
            <person name="Summersgill H."/>
            <person name="Thelus R."/>
            <person name="Thornton R.D."/>
            <person name="Trejos Z.Y."/>
            <person name="Usmani K."/>
            <person name="Vattathil S."/>
            <person name="Villasana D."/>
            <person name="Walker D.L."/>
            <person name="Wang S."/>
            <person name="Wang K."/>
            <person name="White C.S."/>
            <person name="Williams A.C."/>
            <person name="Williamson J."/>
            <person name="Wilson K."/>
            <person name="Woghiren I.O."/>
            <person name="Woodworth J.R."/>
            <person name="Worley K.C."/>
            <person name="Wright R.A."/>
            <person name="Wu W."/>
            <person name="Young L."/>
            <person name="Zhang L."/>
            <person name="Zhang J."/>
            <person name="Zhu Y."/>
            <person name="Muzny D.M."/>
            <person name="Weinstock G."/>
            <person name="Gibbs R.A."/>
        </authorList>
    </citation>
    <scope>NUCLEOTIDE SEQUENCE [LARGE SCALE GENOMIC DNA]</scope>
    <source>
        <strain evidence="10">LSR1</strain>
    </source>
</reference>
<dbReference type="AlphaFoldDB" id="A0A8R2A2D4"/>
<evidence type="ECO:0000256" key="7">
    <source>
        <dbReference type="SAM" id="Phobius"/>
    </source>
</evidence>
<dbReference type="PROSITE" id="PS50850">
    <property type="entry name" value="MFS"/>
    <property type="match status" value="1"/>
</dbReference>
<dbReference type="PANTHER" id="PTHR11662">
    <property type="entry name" value="SOLUTE CARRIER FAMILY 17"/>
    <property type="match status" value="1"/>
</dbReference>
<keyword evidence="3 7" id="KW-0812">Transmembrane</keyword>
<organism evidence="9 10">
    <name type="scientific">Acyrthosiphon pisum</name>
    <name type="common">Pea aphid</name>
    <dbReference type="NCBI Taxonomy" id="7029"/>
    <lineage>
        <taxon>Eukaryota</taxon>
        <taxon>Metazoa</taxon>
        <taxon>Ecdysozoa</taxon>
        <taxon>Arthropoda</taxon>
        <taxon>Hexapoda</taxon>
        <taxon>Insecta</taxon>
        <taxon>Pterygota</taxon>
        <taxon>Neoptera</taxon>
        <taxon>Paraneoptera</taxon>
        <taxon>Hemiptera</taxon>
        <taxon>Sternorrhyncha</taxon>
        <taxon>Aphidomorpha</taxon>
        <taxon>Aphidoidea</taxon>
        <taxon>Aphididae</taxon>
        <taxon>Macrosiphini</taxon>
        <taxon>Acyrthosiphon</taxon>
    </lineage>
</organism>
<feature type="transmembrane region" description="Helical" evidence="7">
    <location>
        <begin position="408"/>
        <end position="431"/>
    </location>
</feature>
<dbReference type="InterPro" id="IPR036259">
    <property type="entry name" value="MFS_trans_sf"/>
</dbReference>
<keyword evidence="5 7" id="KW-1133">Transmembrane helix</keyword>
<feature type="transmembrane region" description="Helical" evidence="7">
    <location>
        <begin position="350"/>
        <end position="370"/>
    </location>
</feature>
<dbReference type="GO" id="GO:0015293">
    <property type="term" value="F:symporter activity"/>
    <property type="evidence" value="ECO:0007669"/>
    <property type="project" value="UniProtKB-KW"/>
</dbReference>
<feature type="transmembrane region" description="Helical" evidence="7">
    <location>
        <begin position="211"/>
        <end position="229"/>
    </location>
</feature>
<keyword evidence="10" id="KW-1185">Reference proteome</keyword>
<dbReference type="FunFam" id="1.20.1250.20:FF:000423">
    <property type="entry name" value="Putative inorganic phosphate cotransporter-like Protein"/>
    <property type="match status" value="1"/>
</dbReference>
<evidence type="ECO:0000256" key="3">
    <source>
        <dbReference type="ARBA" id="ARBA00022692"/>
    </source>
</evidence>
<name>A0A8R2A2D4_ACYPI</name>
<evidence type="ECO:0000256" key="2">
    <source>
        <dbReference type="ARBA" id="ARBA00022448"/>
    </source>
</evidence>
<evidence type="ECO:0000256" key="1">
    <source>
        <dbReference type="ARBA" id="ARBA00004141"/>
    </source>
</evidence>
<dbReference type="PANTHER" id="PTHR11662:SF280">
    <property type="entry name" value="FI21844P1-RELATED"/>
    <property type="match status" value="1"/>
</dbReference>
<dbReference type="GO" id="GO:0016020">
    <property type="term" value="C:membrane"/>
    <property type="evidence" value="ECO:0007669"/>
    <property type="project" value="UniProtKB-SubCell"/>
</dbReference>
<evidence type="ECO:0000313" key="10">
    <source>
        <dbReference type="Proteomes" id="UP000007819"/>
    </source>
</evidence>
<dbReference type="GeneID" id="100161085"/>
<feature type="transmembrane region" description="Helical" evidence="7">
    <location>
        <begin position="443"/>
        <end position="462"/>
    </location>
</feature>
<dbReference type="SUPFAM" id="SSF103473">
    <property type="entry name" value="MFS general substrate transporter"/>
    <property type="match status" value="1"/>
</dbReference>
<dbReference type="Pfam" id="PF07690">
    <property type="entry name" value="MFS_1"/>
    <property type="match status" value="1"/>
</dbReference>
<sequence>MTNLDVKQTEPVNPQEMNSIQKAADSSHGIGFRHLQSLLLFLCVVSGYLIRVNLSVTIVAMNPVINSTDYFRELANHVPIFGWTNSMRSVLLSTFFVGYLVANFPASVLGCRFDNKTLLACSMTVSSLLTLISPPVVYAYGAPALVAVRFAQGLSSAFMFPMVHGIMSKWAPPHERGQLVGFINSGIQLGTMVTMAVSGVLCSSSMGWPSVYYLSGAFGLAWTAIWLLLGSGSLSTHRFVSQAEKDYIQRSLTNTVNHDIRLSDTPWKSIFTSLPVWATALAHIGHNWGFWLLLTEMPTFIHTVLKFDIKDDGMLSSLPYLAMFLLQIPVTFIADFLNKREITSLTVSRKIWNTISTWGGTIGLVILGYIENTHLIIILYVFIVAIGCTSNAGFNINHMDLSPNYAGLLMGITNTVAASGGIIAPLFVGLVVDDQTSVAEWRIVFISGAVVLFITNLFFIIFGSAETQPWNSLQNKDSLKMDNTKQDIEIVG</sequence>
<evidence type="ECO:0000259" key="8">
    <source>
        <dbReference type="PROSITE" id="PS50850"/>
    </source>
</evidence>
<feature type="transmembrane region" description="Helical" evidence="7">
    <location>
        <begin position="90"/>
        <end position="111"/>
    </location>
</feature>
<keyword evidence="6 7" id="KW-0472">Membrane</keyword>
<proteinExistence type="predicted"/>
<evidence type="ECO:0000313" key="9">
    <source>
        <dbReference type="EnsemblMetazoa" id="XP_001950014.2"/>
    </source>
</evidence>
<feature type="transmembrane region" description="Helical" evidence="7">
    <location>
        <begin position="146"/>
        <end position="167"/>
    </location>
</feature>
<evidence type="ECO:0000256" key="5">
    <source>
        <dbReference type="ARBA" id="ARBA00022989"/>
    </source>
</evidence>
<dbReference type="RefSeq" id="XP_001950014.2">
    <property type="nucleotide sequence ID" value="XM_001949979.5"/>
</dbReference>
<dbReference type="InterPro" id="IPR050382">
    <property type="entry name" value="MFS_Na/Anion_cotransporter"/>
</dbReference>
<keyword evidence="2" id="KW-0813">Transport</keyword>
<keyword evidence="4" id="KW-0769">Symport</keyword>
<feature type="transmembrane region" description="Helical" evidence="7">
    <location>
        <begin position="314"/>
        <end position="338"/>
    </location>
</feature>
<dbReference type="FunFam" id="1.20.1250.20:FF:000003">
    <property type="entry name" value="Solute carrier family 17 member 3"/>
    <property type="match status" value="1"/>
</dbReference>
<feature type="transmembrane region" description="Helical" evidence="7">
    <location>
        <begin position="376"/>
        <end position="396"/>
    </location>
</feature>
<dbReference type="EnsemblMetazoa" id="XM_001949979.5">
    <property type="protein sequence ID" value="XP_001950014.2"/>
    <property type="gene ID" value="LOC100161085"/>
</dbReference>
<accession>A0A8R2A2D4</accession>
<dbReference type="Gene3D" id="1.20.1250.20">
    <property type="entry name" value="MFS general substrate transporter like domains"/>
    <property type="match status" value="2"/>
</dbReference>
<dbReference type="Proteomes" id="UP000007819">
    <property type="component" value="Chromosome A3"/>
</dbReference>
<feature type="transmembrane region" description="Helical" evidence="7">
    <location>
        <begin position="179"/>
        <end position="199"/>
    </location>
</feature>
<reference evidence="9" key="2">
    <citation type="submission" date="2022-06" db="UniProtKB">
        <authorList>
            <consortium name="EnsemblMetazoa"/>
        </authorList>
    </citation>
    <scope>IDENTIFICATION</scope>
</reference>
<evidence type="ECO:0000256" key="4">
    <source>
        <dbReference type="ARBA" id="ARBA00022847"/>
    </source>
</evidence>
<feature type="domain" description="Major facilitator superfamily (MFS) profile" evidence="8">
    <location>
        <begin position="39"/>
        <end position="467"/>
    </location>
</feature>
<dbReference type="InterPro" id="IPR020846">
    <property type="entry name" value="MFS_dom"/>
</dbReference>
<dbReference type="OrthoDB" id="2985014at2759"/>
<dbReference type="KEGG" id="api:100161085"/>